<dbReference type="Proteomes" id="UP001430804">
    <property type="component" value="Unassembled WGS sequence"/>
</dbReference>
<sequence>MPKRIQRKRTKGWKMPEGAVYVGRPTKWGNPFEGARDYPSRELAVARFRAGLDGCAHPDSFMGTILSDVKDLRGKDLACWCPLDQPCHADVLLELANRED</sequence>
<name>A0ABS6WP29_9HYPH</name>
<gene>
    <name evidence="2" type="ORF">KY465_06145</name>
</gene>
<proteinExistence type="predicted"/>
<evidence type="ECO:0000259" key="1">
    <source>
        <dbReference type="Pfam" id="PF14216"/>
    </source>
</evidence>
<accession>A0ABS6WP29</accession>
<evidence type="ECO:0000313" key="2">
    <source>
        <dbReference type="EMBL" id="MBW3096855.1"/>
    </source>
</evidence>
<comment type="caution">
    <text evidence="2">The sequence shown here is derived from an EMBL/GenBank/DDBJ whole genome shotgun (WGS) entry which is preliminary data.</text>
</comment>
<dbReference type="InterPro" id="IPR025475">
    <property type="entry name" value="DUF4326"/>
</dbReference>
<feature type="domain" description="DUF4326" evidence="1">
    <location>
        <begin position="8"/>
        <end position="94"/>
    </location>
</feature>
<protein>
    <submittedName>
        <fullName evidence="2">DUF4326 domain-containing protein</fullName>
    </submittedName>
</protein>
<evidence type="ECO:0000313" key="3">
    <source>
        <dbReference type="Proteomes" id="UP001430804"/>
    </source>
</evidence>
<keyword evidence="3" id="KW-1185">Reference proteome</keyword>
<dbReference type="Pfam" id="PF14216">
    <property type="entry name" value="DUF4326"/>
    <property type="match status" value="1"/>
</dbReference>
<reference evidence="2" key="1">
    <citation type="submission" date="2021-07" db="EMBL/GenBank/DDBJ databases">
        <title>Pseudohoeflea marina sp. nov. a polyhydroxyalcanoate-producing bacterium.</title>
        <authorList>
            <person name="Zheng W."/>
            <person name="Yu S."/>
            <person name="Huang Y."/>
        </authorList>
    </citation>
    <scope>NUCLEOTIDE SEQUENCE</scope>
    <source>
        <strain evidence="2">DP4N28-3</strain>
    </source>
</reference>
<dbReference type="RefSeq" id="WP_219200823.1">
    <property type="nucleotide sequence ID" value="NZ_JAHWQX010000002.1"/>
</dbReference>
<organism evidence="2 3">
    <name type="scientific">Pseudohoeflea coraliihabitans</name>
    <dbReference type="NCBI Taxonomy" id="2860393"/>
    <lineage>
        <taxon>Bacteria</taxon>
        <taxon>Pseudomonadati</taxon>
        <taxon>Pseudomonadota</taxon>
        <taxon>Alphaproteobacteria</taxon>
        <taxon>Hyphomicrobiales</taxon>
        <taxon>Rhizobiaceae</taxon>
        <taxon>Pseudohoeflea</taxon>
    </lineage>
</organism>
<dbReference type="EMBL" id="JAHWQX010000002">
    <property type="protein sequence ID" value="MBW3096855.1"/>
    <property type="molecule type" value="Genomic_DNA"/>
</dbReference>